<dbReference type="EMBL" id="MGDD01000227">
    <property type="protein sequence ID" value="OGL44368.1"/>
    <property type="molecule type" value="Genomic_DNA"/>
</dbReference>
<evidence type="ECO:0008006" key="9">
    <source>
        <dbReference type="Google" id="ProtNLM"/>
    </source>
</evidence>
<keyword evidence="6" id="KW-0012">Acyltransferase</keyword>
<dbReference type="InterPro" id="IPR004960">
    <property type="entry name" value="LipA_acyltrans"/>
</dbReference>
<sequence length="311" mass="36320">MKKTLFNLLRDIYYMKICILIKLISPLNKGADILARFMGLLRYHAGYIGQKNGKKYFLNIISESLPHLSQNQTENILREFWISHQRFFLELFFFMNLNEKFVSESVTFSGLEHLDAAISKGNGAVLAVPHMGNERLIHLALAIKRYPIAVITGDFTGAGPFVRHVKLQSTKKFHPFFFPDDSPRKFIRFITTNNAVLQISPPADPVKKETRINFLGHQIMVSPAAFRIARQAGVPLVPALCLRRGIQKFEIYFHEQLNFDAQYDKSYNYQKEMNFLYQWYESFIRKYPDQFNWIWLATRINFAKTDYTPDV</sequence>
<name>A0A1F7RTE6_9BACT</name>
<organism evidence="7 8">
    <name type="scientific">Candidatus Schekmanbacteria bacterium RBG_13_48_7</name>
    <dbReference type="NCBI Taxonomy" id="1817878"/>
    <lineage>
        <taxon>Bacteria</taxon>
        <taxon>Candidatus Schekmaniibacteriota</taxon>
    </lineage>
</organism>
<keyword evidence="4" id="KW-0808">Transferase</keyword>
<evidence type="ECO:0000256" key="5">
    <source>
        <dbReference type="ARBA" id="ARBA00023136"/>
    </source>
</evidence>
<keyword evidence="5" id="KW-0472">Membrane</keyword>
<comment type="subcellular location">
    <subcellularLocation>
        <location evidence="1">Cell inner membrane</location>
    </subcellularLocation>
</comment>
<proteinExistence type="predicted"/>
<protein>
    <recommendedName>
        <fullName evidence="9">Lipid A biosynthesis acyltransferase</fullName>
    </recommendedName>
</protein>
<dbReference type="AlphaFoldDB" id="A0A1F7RTE6"/>
<dbReference type="Pfam" id="PF03279">
    <property type="entry name" value="Lip_A_acyltrans"/>
    <property type="match status" value="1"/>
</dbReference>
<comment type="caution">
    <text evidence="7">The sequence shown here is derived from an EMBL/GenBank/DDBJ whole genome shotgun (WGS) entry which is preliminary data.</text>
</comment>
<dbReference type="CDD" id="cd07984">
    <property type="entry name" value="LPLAT_LABLAT-like"/>
    <property type="match status" value="1"/>
</dbReference>
<dbReference type="GO" id="GO:0005886">
    <property type="term" value="C:plasma membrane"/>
    <property type="evidence" value="ECO:0007669"/>
    <property type="project" value="UniProtKB-SubCell"/>
</dbReference>
<gene>
    <name evidence="7" type="ORF">A2161_02810</name>
</gene>
<dbReference type="PANTHER" id="PTHR30606:SF10">
    <property type="entry name" value="PHOSPHATIDYLINOSITOL MANNOSIDE ACYLTRANSFERASE"/>
    <property type="match status" value="1"/>
</dbReference>
<evidence type="ECO:0000256" key="1">
    <source>
        <dbReference type="ARBA" id="ARBA00004533"/>
    </source>
</evidence>
<accession>A0A1F7RTE6</accession>
<evidence type="ECO:0000313" key="7">
    <source>
        <dbReference type="EMBL" id="OGL44368.1"/>
    </source>
</evidence>
<evidence type="ECO:0000256" key="3">
    <source>
        <dbReference type="ARBA" id="ARBA00022519"/>
    </source>
</evidence>
<keyword evidence="3" id="KW-0997">Cell inner membrane</keyword>
<evidence type="ECO:0000256" key="6">
    <source>
        <dbReference type="ARBA" id="ARBA00023315"/>
    </source>
</evidence>
<keyword evidence="2" id="KW-1003">Cell membrane</keyword>
<evidence type="ECO:0000256" key="2">
    <source>
        <dbReference type="ARBA" id="ARBA00022475"/>
    </source>
</evidence>
<dbReference type="GO" id="GO:0016746">
    <property type="term" value="F:acyltransferase activity"/>
    <property type="evidence" value="ECO:0007669"/>
    <property type="project" value="UniProtKB-KW"/>
</dbReference>
<dbReference type="Proteomes" id="UP000179266">
    <property type="component" value="Unassembled WGS sequence"/>
</dbReference>
<reference evidence="7 8" key="1">
    <citation type="journal article" date="2016" name="Nat. Commun.">
        <title>Thousands of microbial genomes shed light on interconnected biogeochemical processes in an aquifer system.</title>
        <authorList>
            <person name="Anantharaman K."/>
            <person name="Brown C.T."/>
            <person name="Hug L.A."/>
            <person name="Sharon I."/>
            <person name="Castelle C.J."/>
            <person name="Probst A.J."/>
            <person name="Thomas B.C."/>
            <person name="Singh A."/>
            <person name="Wilkins M.J."/>
            <person name="Karaoz U."/>
            <person name="Brodie E.L."/>
            <person name="Williams K.H."/>
            <person name="Hubbard S.S."/>
            <person name="Banfield J.F."/>
        </authorList>
    </citation>
    <scope>NUCLEOTIDE SEQUENCE [LARGE SCALE GENOMIC DNA]</scope>
</reference>
<dbReference type="GO" id="GO:0009247">
    <property type="term" value="P:glycolipid biosynthetic process"/>
    <property type="evidence" value="ECO:0007669"/>
    <property type="project" value="UniProtKB-ARBA"/>
</dbReference>
<dbReference type="PANTHER" id="PTHR30606">
    <property type="entry name" value="LIPID A BIOSYNTHESIS LAUROYL ACYLTRANSFERASE"/>
    <property type="match status" value="1"/>
</dbReference>
<evidence type="ECO:0000313" key="8">
    <source>
        <dbReference type="Proteomes" id="UP000179266"/>
    </source>
</evidence>
<evidence type="ECO:0000256" key="4">
    <source>
        <dbReference type="ARBA" id="ARBA00022679"/>
    </source>
</evidence>